<feature type="domain" description="ABC transporter" evidence="9">
    <location>
        <begin position="4"/>
        <end position="239"/>
    </location>
</feature>
<dbReference type="PANTHER" id="PTHR43166">
    <property type="entry name" value="AMINO ACID IMPORT ATP-BINDING PROTEIN"/>
    <property type="match status" value="1"/>
</dbReference>
<dbReference type="SUPFAM" id="SSF52540">
    <property type="entry name" value="P-loop containing nucleoside triphosphate hydrolases"/>
    <property type="match status" value="1"/>
</dbReference>
<keyword evidence="2" id="KW-0813">Transport</keyword>
<dbReference type="RefSeq" id="WP_012858655.1">
    <property type="nucleotide sequence ID" value="NC_013515.1"/>
</dbReference>
<dbReference type="STRING" id="519441.Smon_0625"/>
<evidence type="ECO:0000256" key="2">
    <source>
        <dbReference type="ARBA" id="ARBA00022448"/>
    </source>
</evidence>
<dbReference type="PROSITE" id="PS00211">
    <property type="entry name" value="ABC_TRANSPORTER_1"/>
    <property type="match status" value="1"/>
</dbReference>
<evidence type="ECO:0000256" key="6">
    <source>
        <dbReference type="ARBA" id="ARBA00022967"/>
    </source>
</evidence>
<dbReference type="EMBL" id="CP001779">
    <property type="protein sequence ID" value="ACZ01103.1"/>
    <property type="molecule type" value="Genomic_DNA"/>
</dbReference>
<keyword evidence="5" id="KW-0067">ATP-binding</keyword>
<evidence type="ECO:0000256" key="7">
    <source>
        <dbReference type="ARBA" id="ARBA00022970"/>
    </source>
</evidence>
<dbReference type="InterPro" id="IPR045865">
    <property type="entry name" value="ACT-like_dom_sf"/>
</dbReference>
<dbReference type="SUPFAM" id="SSF55021">
    <property type="entry name" value="ACT-like"/>
    <property type="match status" value="1"/>
</dbReference>
<dbReference type="KEGG" id="smf:Smon_0625"/>
<name>D1AXS7_STRM9</name>
<dbReference type="GO" id="GO:0006865">
    <property type="term" value="P:amino acid transport"/>
    <property type="evidence" value="ECO:0007669"/>
    <property type="project" value="UniProtKB-KW"/>
</dbReference>
<dbReference type="PROSITE" id="PS50893">
    <property type="entry name" value="ABC_TRANSPORTER_2"/>
    <property type="match status" value="1"/>
</dbReference>
<evidence type="ECO:0000259" key="9">
    <source>
        <dbReference type="PROSITE" id="PS50893"/>
    </source>
</evidence>
<dbReference type="PANTHER" id="PTHR43166:SF30">
    <property type="entry name" value="METHIONINE IMPORT ATP-BINDING PROTEIN METN"/>
    <property type="match status" value="1"/>
</dbReference>
<evidence type="ECO:0000313" key="11">
    <source>
        <dbReference type="Proteomes" id="UP000002072"/>
    </source>
</evidence>
<dbReference type="InterPro" id="IPR003439">
    <property type="entry name" value="ABC_transporter-like_ATP-bd"/>
</dbReference>
<keyword evidence="6" id="KW-1278">Translocase</keyword>
<dbReference type="InterPro" id="IPR050086">
    <property type="entry name" value="MetN_ABC_transporter-like"/>
</dbReference>
<dbReference type="AlphaFoldDB" id="D1AXS7"/>
<dbReference type="Pfam" id="PF09383">
    <property type="entry name" value="NIL"/>
    <property type="match status" value="1"/>
</dbReference>
<dbReference type="InterPro" id="IPR027417">
    <property type="entry name" value="P-loop_NTPase"/>
</dbReference>
<proteinExistence type="inferred from homology"/>
<dbReference type="HOGENOM" id="CLU_000604_1_3_0"/>
<dbReference type="FunFam" id="3.40.50.300:FF:000056">
    <property type="entry name" value="Cell division ATP-binding protein FtsE"/>
    <property type="match status" value="1"/>
</dbReference>
<comment type="similarity">
    <text evidence="1">Belongs to the ABC transporter superfamily.</text>
</comment>
<evidence type="ECO:0000256" key="4">
    <source>
        <dbReference type="ARBA" id="ARBA00022741"/>
    </source>
</evidence>
<dbReference type="Pfam" id="PF00005">
    <property type="entry name" value="ABC_tran"/>
    <property type="match status" value="1"/>
</dbReference>
<accession>D1AXS7</accession>
<evidence type="ECO:0000256" key="5">
    <source>
        <dbReference type="ARBA" id="ARBA00022840"/>
    </source>
</evidence>
<evidence type="ECO:0000256" key="3">
    <source>
        <dbReference type="ARBA" id="ARBA00022475"/>
    </source>
</evidence>
<gene>
    <name evidence="10" type="ordered locus">Smon_0625</name>
</gene>
<evidence type="ECO:0000256" key="8">
    <source>
        <dbReference type="ARBA" id="ARBA00023136"/>
    </source>
</evidence>
<dbReference type="SMART" id="SM00930">
    <property type="entry name" value="NIL"/>
    <property type="match status" value="1"/>
</dbReference>
<dbReference type="eggNOG" id="COG1135">
    <property type="taxonomic scope" value="Bacteria"/>
</dbReference>
<dbReference type="Proteomes" id="UP000002072">
    <property type="component" value="Chromosome"/>
</dbReference>
<dbReference type="GeneID" id="29673627"/>
<dbReference type="SMART" id="SM00382">
    <property type="entry name" value="AAA"/>
    <property type="match status" value="1"/>
</dbReference>
<keyword evidence="8" id="KW-0472">Membrane</keyword>
<keyword evidence="4" id="KW-0547">Nucleotide-binding</keyword>
<dbReference type="GO" id="GO:0016887">
    <property type="term" value="F:ATP hydrolysis activity"/>
    <property type="evidence" value="ECO:0007669"/>
    <property type="project" value="InterPro"/>
</dbReference>
<dbReference type="InterPro" id="IPR018449">
    <property type="entry name" value="NIL_domain"/>
</dbReference>
<dbReference type="GO" id="GO:0005524">
    <property type="term" value="F:ATP binding"/>
    <property type="evidence" value="ECO:0007669"/>
    <property type="project" value="UniProtKB-KW"/>
</dbReference>
<dbReference type="Gene3D" id="3.40.50.300">
    <property type="entry name" value="P-loop containing nucleotide triphosphate hydrolases"/>
    <property type="match status" value="1"/>
</dbReference>
<keyword evidence="11" id="KW-1185">Reference proteome</keyword>
<organism evidence="10 11">
    <name type="scientific">Streptobacillus moniliformis (strain ATCC 14647 / DSM 12112 / NCTC 10651 / 9901)</name>
    <dbReference type="NCBI Taxonomy" id="519441"/>
    <lineage>
        <taxon>Bacteria</taxon>
        <taxon>Fusobacteriati</taxon>
        <taxon>Fusobacteriota</taxon>
        <taxon>Fusobacteriia</taxon>
        <taxon>Fusobacteriales</taxon>
        <taxon>Leptotrichiaceae</taxon>
        <taxon>Streptobacillus</taxon>
    </lineage>
</organism>
<dbReference type="OrthoDB" id="9804199at2"/>
<dbReference type="InterPro" id="IPR017871">
    <property type="entry name" value="ABC_transporter-like_CS"/>
</dbReference>
<dbReference type="Gene3D" id="3.30.70.260">
    <property type="match status" value="1"/>
</dbReference>
<evidence type="ECO:0000256" key="1">
    <source>
        <dbReference type="ARBA" id="ARBA00005417"/>
    </source>
</evidence>
<dbReference type="GO" id="GO:0005886">
    <property type="term" value="C:plasma membrane"/>
    <property type="evidence" value="ECO:0007669"/>
    <property type="project" value="UniProtKB-ARBA"/>
</dbReference>
<reference evidence="10 11" key="1">
    <citation type="journal article" date="2009" name="Stand. Genomic Sci.">
        <title>Complete genome sequence of Streptobacillus moniliformis type strain (9901T).</title>
        <authorList>
            <person name="Nolan M."/>
            <person name="Gronow S."/>
            <person name="Lapidus A."/>
            <person name="Ivanova N."/>
            <person name="Copeland A."/>
            <person name="Lucas S."/>
            <person name="Del Rio T.G."/>
            <person name="Chen F."/>
            <person name="Tice H."/>
            <person name="Pitluck S."/>
            <person name="Cheng J.F."/>
            <person name="Sims D."/>
            <person name="Meincke L."/>
            <person name="Bruce D."/>
            <person name="Goodwin L."/>
            <person name="Brettin T."/>
            <person name="Han C."/>
            <person name="Detter J.C."/>
            <person name="Ovchinikova G."/>
            <person name="Pati A."/>
            <person name="Mavromatis K."/>
            <person name="Mikhailova N."/>
            <person name="Chen A."/>
            <person name="Palaniappan K."/>
            <person name="Land M."/>
            <person name="Hauser L."/>
            <person name="Chang Y.J."/>
            <person name="Jeffries C.D."/>
            <person name="Rohde M."/>
            <person name="Sproer C."/>
            <person name="Goker M."/>
            <person name="Bristow J."/>
            <person name="Eisen J.A."/>
            <person name="Markowitz V."/>
            <person name="Hugenholtz P."/>
            <person name="Kyrpides N.C."/>
            <person name="Klenk H.P."/>
            <person name="Chain P."/>
        </authorList>
    </citation>
    <scope>NUCLEOTIDE SEQUENCE [LARGE SCALE GENOMIC DNA]</scope>
    <source>
        <strain evidence="11">ATCC 14647 / DSM 12112 / NCTC 10651 / 9901</strain>
    </source>
</reference>
<evidence type="ECO:0000313" key="10">
    <source>
        <dbReference type="EMBL" id="ACZ01103.1"/>
    </source>
</evidence>
<keyword evidence="7" id="KW-0029">Amino-acid transport</keyword>
<dbReference type="InterPro" id="IPR003593">
    <property type="entry name" value="AAA+_ATPase"/>
</dbReference>
<protein>
    <submittedName>
        <fullName evidence="10">ABC transporter related protein</fullName>
    </submittedName>
</protein>
<sequence>MSYLVIKNLTKKFNEKIAVDDVNLEISKGEIFGIIGLSGAGKSTLIRMINKLESPTLGTIYNENKDIFKFNDIEIREYRKKTSMIFQSFNLLSSRTVFENVALPLEISKFSKNEITEKVNELLMLVGLDKFKNEYVNNLSGGQKQRVAIARALSTNPDILLSDESTSSLDPITSNSILELLKDINRKLGITIILITHQMEVIKKICDRVAVMKDGKVIEVSTVKELFINPKTSFSRELISDLKIEVQKGKENTLSLIFDGEQADKPYVSELTRKFNLDINILGGSIDTLASGIKVGHLNISLETNNINEVINWLENVGIKVEVVK</sequence>
<keyword evidence="3" id="KW-1003">Cell membrane</keyword>